<proteinExistence type="predicted"/>
<evidence type="ECO:0000313" key="1">
    <source>
        <dbReference type="EMBL" id="CAG7718170.1"/>
    </source>
</evidence>
<accession>A0A8J2NXK3</accession>
<gene>
    <name evidence="1" type="ORF">AFUS01_LOCUS7587</name>
</gene>
<dbReference type="EMBL" id="CAJVCH010051381">
    <property type="protein sequence ID" value="CAG7718170.1"/>
    <property type="molecule type" value="Genomic_DNA"/>
</dbReference>
<dbReference type="AlphaFoldDB" id="A0A8J2NXK3"/>
<sequence length="196" mass="22933">MIESEGINPGPKSYTDCENHLRRLHGLYGMLDLKDLSSNRNRRRGCSCDGGVAQKSTSGHNHRLPFTLFSVRSIDKAYWIRCQLRHLNQLVIKSPWFLNNLQVDRYCPWSSKISDLQMPPTAILMRTSEKQRKKLMPAAWEFIKDFNFSLFTSRCREVLLDARLVFKDTRYELELKFHFCLTPFLRAGKKWVTGVC</sequence>
<evidence type="ECO:0000313" key="2">
    <source>
        <dbReference type="Proteomes" id="UP000708208"/>
    </source>
</evidence>
<name>A0A8J2NXK3_9HEXA</name>
<organism evidence="1 2">
    <name type="scientific">Allacma fusca</name>
    <dbReference type="NCBI Taxonomy" id="39272"/>
    <lineage>
        <taxon>Eukaryota</taxon>
        <taxon>Metazoa</taxon>
        <taxon>Ecdysozoa</taxon>
        <taxon>Arthropoda</taxon>
        <taxon>Hexapoda</taxon>
        <taxon>Collembola</taxon>
        <taxon>Symphypleona</taxon>
        <taxon>Sminthuridae</taxon>
        <taxon>Allacma</taxon>
    </lineage>
</organism>
<dbReference type="Proteomes" id="UP000708208">
    <property type="component" value="Unassembled WGS sequence"/>
</dbReference>
<keyword evidence="2" id="KW-1185">Reference proteome</keyword>
<reference evidence="1" key="1">
    <citation type="submission" date="2021-06" db="EMBL/GenBank/DDBJ databases">
        <authorList>
            <person name="Hodson N. C."/>
            <person name="Mongue J. A."/>
            <person name="Jaron S. K."/>
        </authorList>
    </citation>
    <scope>NUCLEOTIDE SEQUENCE</scope>
</reference>
<comment type="caution">
    <text evidence="1">The sequence shown here is derived from an EMBL/GenBank/DDBJ whole genome shotgun (WGS) entry which is preliminary data.</text>
</comment>
<protein>
    <submittedName>
        <fullName evidence="1">Uncharacterized protein</fullName>
    </submittedName>
</protein>